<dbReference type="InterPro" id="IPR029044">
    <property type="entry name" value="Nucleotide-diphossugar_trans"/>
</dbReference>
<name>A0ABT8WRM9_9FLAO</name>
<dbReference type="EC" id="2.4.-.-" evidence="2"/>
<reference evidence="2" key="1">
    <citation type="submission" date="2023-07" db="EMBL/GenBank/DDBJ databases">
        <title>Two novel species in the genus Flavivirga.</title>
        <authorList>
            <person name="Kwon K."/>
        </authorList>
    </citation>
    <scope>NUCLEOTIDE SEQUENCE</scope>
    <source>
        <strain evidence="2">KACC 14158</strain>
    </source>
</reference>
<dbReference type="Gene3D" id="3.90.550.10">
    <property type="entry name" value="Spore Coat Polysaccharide Biosynthesis Protein SpsA, Chain A"/>
    <property type="match status" value="1"/>
</dbReference>
<dbReference type="SUPFAM" id="SSF53448">
    <property type="entry name" value="Nucleotide-diphospho-sugar transferases"/>
    <property type="match status" value="1"/>
</dbReference>
<dbReference type="PANTHER" id="PTHR22916">
    <property type="entry name" value="GLYCOSYLTRANSFERASE"/>
    <property type="match status" value="1"/>
</dbReference>
<keyword evidence="2" id="KW-0808">Transferase</keyword>
<dbReference type="Pfam" id="PF00535">
    <property type="entry name" value="Glycos_transf_2"/>
    <property type="match status" value="1"/>
</dbReference>
<organism evidence="2 3">
    <name type="scientific">Flavivirga jejuensis</name>
    <dbReference type="NCBI Taxonomy" id="870487"/>
    <lineage>
        <taxon>Bacteria</taxon>
        <taxon>Pseudomonadati</taxon>
        <taxon>Bacteroidota</taxon>
        <taxon>Flavobacteriia</taxon>
        <taxon>Flavobacteriales</taxon>
        <taxon>Flavobacteriaceae</taxon>
        <taxon>Flavivirga</taxon>
    </lineage>
</organism>
<evidence type="ECO:0000313" key="3">
    <source>
        <dbReference type="Proteomes" id="UP001176806"/>
    </source>
</evidence>
<evidence type="ECO:0000259" key="1">
    <source>
        <dbReference type="Pfam" id="PF00535"/>
    </source>
</evidence>
<dbReference type="GO" id="GO:0016757">
    <property type="term" value="F:glycosyltransferase activity"/>
    <property type="evidence" value="ECO:0007669"/>
    <property type="project" value="UniProtKB-KW"/>
</dbReference>
<comment type="caution">
    <text evidence="2">The sequence shown here is derived from an EMBL/GenBank/DDBJ whole genome shotgun (WGS) entry which is preliminary data.</text>
</comment>
<gene>
    <name evidence="2" type="ORF">Q4Q40_16750</name>
</gene>
<keyword evidence="2" id="KW-0328">Glycosyltransferase</keyword>
<sequence>MKLSILIPVYNAELYIGRCLDSLLNQNISKQDYEIIVFNDGSTDESSKIISNYAKKHQTVFLYSHENQGVIATRNKLLKLAKGDYLYFVDADDYVTHNSLGFQLDYAIVNNLDLMGFNALVTSDEALYDLDTSPGEIKCSAIVSGGQFLKENKDIRYEIWWYFIRKDFLEAAEINFKQGGYDGDVDFTLALFLKAKHVAFCPVTIYRYFQSSESTMRGNNLAYKKRIVTYFLALIIDFSNLINDLEKSSIQYKEAICSNFRFRRDAFTFFTIIKMIKAQYGIETFKEKILALESVKAYPINEFIGKEYSSLKYRILTKIVNNKFILFTTIKLINFFVR</sequence>
<accession>A0ABT8WRM9</accession>
<keyword evidence="3" id="KW-1185">Reference proteome</keyword>
<evidence type="ECO:0000313" key="2">
    <source>
        <dbReference type="EMBL" id="MDO5975847.1"/>
    </source>
</evidence>
<dbReference type="InterPro" id="IPR001173">
    <property type="entry name" value="Glyco_trans_2-like"/>
</dbReference>
<protein>
    <submittedName>
        <fullName evidence="2">Glycosyltransferase</fullName>
        <ecNumber evidence="2">2.4.-.-</ecNumber>
    </submittedName>
</protein>
<dbReference type="EMBL" id="JAUOEL010000006">
    <property type="protein sequence ID" value="MDO5975847.1"/>
    <property type="molecule type" value="Genomic_DNA"/>
</dbReference>
<dbReference type="Proteomes" id="UP001176806">
    <property type="component" value="Unassembled WGS sequence"/>
</dbReference>
<dbReference type="PANTHER" id="PTHR22916:SF3">
    <property type="entry name" value="UDP-GLCNAC:BETAGAL BETA-1,3-N-ACETYLGLUCOSAMINYLTRANSFERASE-LIKE PROTEIN 1"/>
    <property type="match status" value="1"/>
</dbReference>
<dbReference type="RefSeq" id="WP_303303082.1">
    <property type="nucleotide sequence ID" value="NZ_BAABDA010000046.1"/>
</dbReference>
<proteinExistence type="predicted"/>
<dbReference type="CDD" id="cd00761">
    <property type="entry name" value="Glyco_tranf_GTA_type"/>
    <property type="match status" value="1"/>
</dbReference>
<feature type="domain" description="Glycosyltransferase 2-like" evidence="1">
    <location>
        <begin position="4"/>
        <end position="123"/>
    </location>
</feature>